<dbReference type="InterPro" id="IPR024571">
    <property type="entry name" value="ERAP1-like_C_dom"/>
</dbReference>
<dbReference type="Gene3D" id="1.10.390.10">
    <property type="entry name" value="Neutral Protease Domain 2"/>
    <property type="match status" value="1"/>
</dbReference>
<feature type="domain" description="Peptidase M1 membrane alanine aminopeptidase" evidence="16">
    <location>
        <begin position="411"/>
        <end position="646"/>
    </location>
</feature>
<evidence type="ECO:0000256" key="7">
    <source>
        <dbReference type="ARBA" id="ARBA00022833"/>
    </source>
</evidence>
<dbReference type="PANTHER" id="PTHR11533">
    <property type="entry name" value="PROTEASE M1 ZINC METALLOPROTEASE"/>
    <property type="match status" value="1"/>
</dbReference>
<accession>A0A5B8MZ11</accession>
<evidence type="ECO:0000313" key="19">
    <source>
        <dbReference type="EMBL" id="QDZ24760.1"/>
    </source>
</evidence>
<dbReference type="Proteomes" id="UP000316726">
    <property type="component" value="Chromosome 14"/>
</dbReference>
<dbReference type="EMBL" id="CP031047">
    <property type="protein sequence ID" value="QDZ24760.1"/>
    <property type="molecule type" value="Genomic_DNA"/>
</dbReference>
<feature type="binding site" evidence="12">
    <location>
        <position position="486"/>
    </location>
    <ligand>
        <name>Zn(2+)</name>
        <dbReference type="ChEBI" id="CHEBI:29105"/>
        <note>catalytic</note>
    </ligand>
</feature>
<evidence type="ECO:0000256" key="3">
    <source>
        <dbReference type="ARBA" id="ARBA00022438"/>
    </source>
</evidence>
<dbReference type="Gene3D" id="2.60.40.1730">
    <property type="entry name" value="tricorn interacting facor f3 domain"/>
    <property type="match status" value="1"/>
</dbReference>
<dbReference type="GO" id="GO:0005615">
    <property type="term" value="C:extracellular space"/>
    <property type="evidence" value="ECO:0007669"/>
    <property type="project" value="TreeGrafter"/>
</dbReference>
<keyword evidence="8" id="KW-0256">Endoplasmic reticulum</keyword>
<reference evidence="19 20" key="1">
    <citation type="submission" date="2018-07" db="EMBL/GenBank/DDBJ databases">
        <title>The complete nuclear genome of the prasinophyte Chloropicon primus (CCMP1205).</title>
        <authorList>
            <person name="Pombert J.-F."/>
            <person name="Otis C."/>
            <person name="Turmel M."/>
            <person name="Lemieux C."/>
        </authorList>
    </citation>
    <scope>NUCLEOTIDE SEQUENCE [LARGE SCALE GENOMIC DNA]</scope>
    <source>
        <strain evidence="19 20">CCMP1205</strain>
    </source>
</reference>
<dbReference type="GO" id="GO:0008270">
    <property type="term" value="F:zinc ion binding"/>
    <property type="evidence" value="ECO:0007669"/>
    <property type="project" value="InterPro"/>
</dbReference>
<evidence type="ECO:0000256" key="12">
    <source>
        <dbReference type="PIRSR" id="PIRSR634016-3"/>
    </source>
</evidence>
<evidence type="ECO:0000259" key="17">
    <source>
        <dbReference type="Pfam" id="PF11838"/>
    </source>
</evidence>
<evidence type="ECO:0000256" key="15">
    <source>
        <dbReference type="SAM" id="Phobius"/>
    </source>
</evidence>
<keyword evidence="20" id="KW-1185">Reference proteome</keyword>
<dbReference type="AlphaFoldDB" id="A0A5B8MZ11"/>
<evidence type="ECO:0000256" key="2">
    <source>
        <dbReference type="ARBA" id="ARBA00010136"/>
    </source>
</evidence>
<dbReference type="SUPFAM" id="SSF63737">
    <property type="entry name" value="Leukotriene A4 hydrolase N-terminal domain"/>
    <property type="match status" value="1"/>
</dbReference>
<dbReference type="InterPro" id="IPR001930">
    <property type="entry name" value="Peptidase_M1"/>
</dbReference>
<evidence type="ECO:0000256" key="4">
    <source>
        <dbReference type="ARBA" id="ARBA00022670"/>
    </source>
</evidence>
<keyword evidence="9" id="KW-0482">Metalloprotease</keyword>
<dbReference type="Gene3D" id="2.60.40.1910">
    <property type="match status" value="1"/>
</dbReference>
<evidence type="ECO:0000256" key="8">
    <source>
        <dbReference type="ARBA" id="ARBA00022848"/>
    </source>
</evidence>
<name>A0A5B8MZ11_9CHLO</name>
<dbReference type="GO" id="GO:0070006">
    <property type="term" value="F:metalloaminopeptidase activity"/>
    <property type="evidence" value="ECO:0007669"/>
    <property type="project" value="TreeGrafter"/>
</dbReference>
<dbReference type="Pfam" id="PF17900">
    <property type="entry name" value="Peptidase_M1_N"/>
    <property type="match status" value="1"/>
</dbReference>
<evidence type="ECO:0000256" key="9">
    <source>
        <dbReference type="ARBA" id="ARBA00023049"/>
    </source>
</evidence>
<dbReference type="GO" id="GO:0016020">
    <property type="term" value="C:membrane"/>
    <property type="evidence" value="ECO:0007669"/>
    <property type="project" value="TreeGrafter"/>
</dbReference>
<proteinExistence type="inferred from homology"/>
<organism evidence="19 20">
    <name type="scientific">Chloropicon primus</name>
    <dbReference type="NCBI Taxonomy" id="1764295"/>
    <lineage>
        <taxon>Eukaryota</taxon>
        <taxon>Viridiplantae</taxon>
        <taxon>Chlorophyta</taxon>
        <taxon>Chloropicophyceae</taxon>
        <taxon>Chloropicales</taxon>
        <taxon>Chloropicaceae</taxon>
        <taxon>Chloropicon</taxon>
    </lineage>
</organism>
<dbReference type="PANTHER" id="PTHR11533:SF299">
    <property type="entry name" value="AMINOPEPTIDASE"/>
    <property type="match status" value="1"/>
</dbReference>
<comment type="similarity">
    <text evidence="2">Belongs to the peptidase M1 family.</text>
</comment>
<dbReference type="GO" id="GO:0042277">
    <property type="term" value="F:peptide binding"/>
    <property type="evidence" value="ECO:0007669"/>
    <property type="project" value="TreeGrafter"/>
</dbReference>
<evidence type="ECO:0000256" key="13">
    <source>
        <dbReference type="PIRSR" id="PIRSR634016-4"/>
    </source>
</evidence>
<evidence type="ECO:0000256" key="6">
    <source>
        <dbReference type="ARBA" id="ARBA00022801"/>
    </source>
</evidence>
<evidence type="ECO:0000259" key="18">
    <source>
        <dbReference type="Pfam" id="PF17900"/>
    </source>
</evidence>
<comment type="subcellular location">
    <subcellularLocation>
        <location evidence="1">Microsome membrane</location>
        <topology evidence="1">Peripheral membrane protein</topology>
    </subcellularLocation>
</comment>
<dbReference type="FunFam" id="1.10.390.10:FF:000006">
    <property type="entry name" value="Puromycin-sensitive aminopeptidase"/>
    <property type="match status" value="1"/>
</dbReference>
<dbReference type="InterPro" id="IPR034016">
    <property type="entry name" value="M1_APN-typ"/>
</dbReference>
<evidence type="ECO:0000256" key="11">
    <source>
        <dbReference type="PIRSR" id="PIRSR634016-1"/>
    </source>
</evidence>
<dbReference type="GO" id="GO:0005737">
    <property type="term" value="C:cytoplasm"/>
    <property type="evidence" value="ECO:0007669"/>
    <property type="project" value="TreeGrafter"/>
</dbReference>
<dbReference type="InterPro" id="IPR042097">
    <property type="entry name" value="Aminopeptidase_N-like_N_sf"/>
</dbReference>
<dbReference type="GO" id="GO:0006508">
    <property type="term" value="P:proteolysis"/>
    <property type="evidence" value="ECO:0007669"/>
    <property type="project" value="UniProtKB-KW"/>
</dbReference>
<dbReference type="Gene3D" id="1.25.50.20">
    <property type="match status" value="1"/>
</dbReference>
<evidence type="ECO:0000256" key="14">
    <source>
        <dbReference type="SAM" id="MobiDB-lite"/>
    </source>
</evidence>
<evidence type="ECO:0000256" key="1">
    <source>
        <dbReference type="ARBA" id="ARBA00004174"/>
    </source>
</evidence>
<evidence type="ECO:0000256" key="10">
    <source>
        <dbReference type="ARBA" id="ARBA00029840"/>
    </source>
</evidence>
<keyword evidence="15" id="KW-0812">Transmembrane</keyword>
<keyword evidence="15" id="KW-1133">Transmembrane helix</keyword>
<evidence type="ECO:0000313" key="20">
    <source>
        <dbReference type="Proteomes" id="UP000316726"/>
    </source>
</evidence>
<evidence type="ECO:0000259" key="16">
    <source>
        <dbReference type="Pfam" id="PF01433"/>
    </source>
</evidence>
<dbReference type="STRING" id="1764295.A0A5B8MZ11"/>
<keyword evidence="4" id="KW-0645">Protease</keyword>
<gene>
    <name evidence="19" type="ORF">A3770_14p72780</name>
</gene>
<dbReference type="GO" id="GO:0043171">
    <property type="term" value="P:peptide catabolic process"/>
    <property type="evidence" value="ECO:0007669"/>
    <property type="project" value="TreeGrafter"/>
</dbReference>
<keyword evidence="3" id="KW-0031">Aminopeptidase</keyword>
<feature type="binding site" evidence="12">
    <location>
        <position position="505"/>
    </location>
    <ligand>
        <name>Zn(2+)</name>
        <dbReference type="ChEBI" id="CHEBI:29105"/>
        <note>catalytic</note>
    </ligand>
</feature>
<keyword evidence="15" id="KW-0472">Membrane</keyword>
<dbReference type="InterPro" id="IPR045357">
    <property type="entry name" value="Aminopeptidase_N-like_N"/>
</dbReference>
<keyword evidence="7 12" id="KW-0862">Zinc</keyword>
<dbReference type="PRINTS" id="PR00756">
    <property type="entry name" value="ALADIPTASE"/>
</dbReference>
<keyword evidence="5 12" id="KW-0479">Metal-binding</keyword>
<dbReference type="InterPro" id="IPR050344">
    <property type="entry name" value="Peptidase_M1_aminopeptidases"/>
</dbReference>
<dbReference type="Pfam" id="PF11838">
    <property type="entry name" value="ERAP1_C"/>
    <property type="match status" value="1"/>
</dbReference>
<protein>
    <recommendedName>
        <fullName evidence="10">Alpha-aminoacylpeptide hydrolase</fullName>
    </recommendedName>
</protein>
<keyword evidence="6" id="KW-0378">Hydrolase</keyword>
<dbReference type="OrthoDB" id="10031169at2759"/>
<feature type="region of interest" description="Disordered" evidence="14">
    <location>
        <begin position="1"/>
        <end position="29"/>
    </location>
</feature>
<feature type="domain" description="ERAP1-like C-terminal" evidence="17">
    <location>
        <begin position="732"/>
        <end position="1060"/>
    </location>
</feature>
<sequence>MSAPEGGDVEMNSMAKDAVTGNGQGRARTYSEGGEFVSVFENEALADDDDQYILEDQDEDLGLLDWDQYARIRKRQCCGVDCPDFASLAPMWWYKLPKNRRRQLSAILPALAFFLLLAVIASFMFSGNKSGDGSGSSNGGGGGLGGCGTDTYVLPRDFTPMHYDVRLDVDWNDDKPDDMQVAGSVSAYFASSDEENASPRKETRCLSIHAGANVKVSQASLVMVDGTVVRPQSRYNEELEQMKLLLDEPVDPKRVHHLAMDFSYPLAESMRGFYRSSYKDSSNQTHTLASTQMEAADARRAFPCFDEPNMKATFDFTFNVKRPRSDVEGSRRPDNFQVLFNTPQRTGGYSRAYSGDDVIDTYKFETTPKMSTYLVAFVIGDLVKQTKLVEGGRVTVNVWGTPEHGDDLGDALDSCVKILPVYEKLFDIPFPLKKLDLVAIPSFEAGAMENWGLITYRESSLLVNPKDASDFDVLWATTTVAHELAHMWFGNLVTMNWWNDLFLNEGFAEYVQYIGVTVAKPEYAADTLFPILTLQSALYADSYPSSHPLHVPYEETLSSIEIDGLFDGITYDKGASVIRMLRAHMSGGKSIFSENLLEADPFIEGVRSYLKEYRYENAKSAQFWKAMGDNPKTSKFQNIVSDMQSWISRPNYPVLQLSWKVPPSGASNGVLQMSQAPFHKTGLGTCRDMESNWWLPFSYITSSSDDGPEYGVLGDCDGGELKELALESSDEFVMFNPNQSGFYRVNYPAEMWGRLAKSAEQGNLSSVDVSALLDDAYALVEAKELGVSTLLDLAYAASKRAPSAGTVSDYQAWYDISYAFKGVEGKLEGSSCHSDFKDLVSKAVTGAITRYNFVPSLTRTNSMEIEGSFQNRLLVGLLFSLGVEFGNSQVQSLALQGFSSSTNVNPNLRYSVYKAAARSGLAGYNQVLDRYRVALDADEKEKLLLALGTVTTEELIAKSLDLVMTDDVASMDVRSFVARIAGSSLLGRQLAWKYLQENFDALYEKVNGSLDVSSSRLAKLVSRVCSGFADDKSLQELESFYRKYDKWIPAKVFQKMEESIRTNKAWMERNEQEVCTWAKDNRL</sequence>
<keyword evidence="8" id="KW-0492">Microsome</keyword>
<dbReference type="Pfam" id="PF01433">
    <property type="entry name" value="Peptidase_M1"/>
    <property type="match status" value="1"/>
</dbReference>
<feature type="transmembrane region" description="Helical" evidence="15">
    <location>
        <begin position="104"/>
        <end position="125"/>
    </location>
</feature>
<feature type="active site" description="Proton acceptor" evidence="11">
    <location>
        <position position="483"/>
    </location>
</feature>
<feature type="site" description="Transition state stabilizer" evidence="13">
    <location>
        <position position="571"/>
    </location>
</feature>
<feature type="domain" description="Aminopeptidase N-like N-terminal" evidence="18">
    <location>
        <begin position="160"/>
        <end position="374"/>
    </location>
</feature>
<dbReference type="InterPro" id="IPR027268">
    <property type="entry name" value="Peptidase_M4/M1_CTD_sf"/>
</dbReference>
<feature type="binding site" evidence="12">
    <location>
        <position position="482"/>
    </location>
    <ligand>
        <name>Zn(2+)</name>
        <dbReference type="ChEBI" id="CHEBI:29105"/>
        <note>catalytic</note>
    </ligand>
</feature>
<dbReference type="CDD" id="cd09601">
    <property type="entry name" value="M1_APN-Q_like"/>
    <property type="match status" value="1"/>
</dbReference>
<dbReference type="SUPFAM" id="SSF55486">
    <property type="entry name" value="Metalloproteases ('zincins'), catalytic domain"/>
    <property type="match status" value="1"/>
</dbReference>
<dbReference type="InterPro" id="IPR014782">
    <property type="entry name" value="Peptidase_M1_dom"/>
</dbReference>
<comment type="cofactor">
    <cofactor evidence="12">
        <name>Zn(2+)</name>
        <dbReference type="ChEBI" id="CHEBI:29105"/>
    </cofactor>
    <text evidence="12">Binds 1 zinc ion per subunit.</text>
</comment>
<evidence type="ECO:0000256" key="5">
    <source>
        <dbReference type="ARBA" id="ARBA00022723"/>
    </source>
</evidence>